<feature type="region of interest" description="Disordered" evidence="7">
    <location>
        <begin position="1469"/>
        <end position="1492"/>
    </location>
</feature>
<evidence type="ECO:0000256" key="2">
    <source>
        <dbReference type="ARBA" id="ARBA00008035"/>
    </source>
</evidence>
<dbReference type="SMART" id="SM00333">
    <property type="entry name" value="TUDOR"/>
    <property type="match status" value="1"/>
</dbReference>
<feature type="compositionally biased region" description="Basic residues" evidence="7">
    <location>
        <begin position="1470"/>
        <end position="1479"/>
    </location>
</feature>
<dbReference type="GO" id="GO:0035267">
    <property type="term" value="C:NuA4 histone acetyltransferase complex"/>
    <property type="evidence" value="ECO:0007669"/>
    <property type="project" value="InterPro"/>
</dbReference>
<organism evidence="9 10">
    <name type="scientific">Escallonia rubra</name>
    <dbReference type="NCBI Taxonomy" id="112253"/>
    <lineage>
        <taxon>Eukaryota</taxon>
        <taxon>Viridiplantae</taxon>
        <taxon>Streptophyta</taxon>
        <taxon>Embryophyta</taxon>
        <taxon>Tracheophyta</taxon>
        <taxon>Spermatophyta</taxon>
        <taxon>Magnoliopsida</taxon>
        <taxon>eudicotyledons</taxon>
        <taxon>Gunneridae</taxon>
        <taxon>Pentapetalae</taxon>
        <taxon>asterids</taxon>
        <taxon>campanulids</taxon>
        <taxon>Escalloniales</taxon>
        <taxon>Escalloniaceae</taxon>
        <taxon>Escallonia</taxon>
    </lineage>
</organism>
<evidence type="ECO:0000256" key="3">
    <source>
        <dbReference type="ARBA" id="ARBA00023015"/>
    </source>
</evidence>
<evidence type="ECO:0000256" key="6">
    <source>
        <dbReference type="RuleBase" id="RU361124"/>
    </source>
</evidence>
<feature type="domain" description="Tudor" evidence="8">
    <location>
        <begin position="383"/>
        <end position="441"/>
    </location>
</feature>
<comment type="similarity">
    <text evidence="2 6">Belongs to the enhancer of polycomb family.</text>
</comment>
<feature type="compositionally biased region" description="Basic residues" evidence="7">
    <location>
        <begin position="123"/>
        <end position="133"/>
    </location>
</feature>
<feature type="region of interest" description="Disordered" evidence="7">
    <location>
        <begin position="499"/>
        <end position="557"/>
    </location>
</feature>
<dbReference type="GO" id="GO:0006357">
    <property type="term" value="P:regulation of transcription by RNA polymerase II"/>
    <property type="evidence" value="ECO:0007669"/>
    <property type="project" value="InterPro"/>
</dbReference>
<proteinExistence type="inferred from homology"/>
<evidence type="ECO:0000256" key="4">
    <source>
        <dbReference type="ARBA" id="ARBA00023163"/>
    </source>
</evidence>
<dbReference type="PANTHER" id="PTHR14898">
    <property type="entry name" value="ENHANCER OF POLYCOMB"/>
    <property type="match status" value="1"/>
</dbReference>
<feature type="compositionally biased region" description="Low complexity" evidence="7">
    <location>
        <begin position="109"/>
        <end position="119"/>
    </location>
</feature>
<evidence type="ECO:0000256" key="7">
    <source>
        <dbReference type="SAM" id="MobiDB-lite"/>
    </source>
</evidence>
<feature type="compositionally biased region" description="Polar residues" evidence="7">
    <location>
        <begin position="16"/>
        <end position="35"/>
    </location>
</feature>
<feature type="compositionally biased region" description="Basic residues" evidence="7">
    <location>
        <begin position="242"/>
        <end position="252"/>
    </location>
</feature>
<feature type="region of interest" description="Disordered" evidence="7">
    <location>
        <begin position="1141"/>
        <end position="1161"/>
    </location>
</feature>
<dbReference type="Gene3D" id="2.30.30.140">
    <property type="match status" value="1"/>
</dbReference>
<dbReference type="InterPro" id="IPR019542">
    <property type="entry name" value="Enhancer_polycomb-like_N"/>
</dbReference>
<keyword evidence="10" id="KW-1185">Reference proteome</keyword>
<evidence type="ECO:0000259" key="8">
    <source>
        <dbReference type="SMART" id="SM00333"/>
    </source>
</evidence>
<feature type="compositionally biased region" description="Polar residues" evidence="7">
    <location>
        <begin position="1041"/>
        <end position="1056"/>
    </location>
</feature>
<dbReference type="InterPro" id="IPR002999">
    <property type="entry name" value="Tudor"/>
</dbReference>
<gene>
    <name evidence="9" type="ORF">RJ640_022597</name>
</gene>
<keyword evidence="3 6" id="KW-0805">Transcription regulation</keyword>
<accession>A0AA88S5L7</accession>
<keyword evidence="5 6" id="KW-0539">Nucleus</keyword>
<protein>
    <recommendedName>
        <fullName evidence="6">Enhancer of polycomb-like protein</fullName>
    </recommendedName>
</protein>
<dbReference type="GO" id="GO:0005634">
    <property type="term" value="C:nucleus"/>
    <property type="evidence" value="ECO:0007669"/>
    <property type="project" value="UniProtKB-SubCell"/>
</dbReference>
<feature type="compositionally biased region" description="Basic and acidic residues" evidence="7">
    <location>
        <begin position="162"/>
        <end position="175"/>
    </location>
</feature>
<dbReference type="Proteomes" id="UP001187471">
    <property type="component" value="Unassembled WGS sequence"/>
</dbReference>
<feature type="region of interest" description="Disordered" evidence="7">
    <location>
        <begin position="192"/>
        <end position="283"/>
    </location>
</feature>
<evidence type="ECO:0000256" key="1">
    <source>
        <dbReference type="ARBA" id="ARBA00004123"/>
    </source>
</evidence>
<comment type="subcellular location">
    <subcellularLocation>
        <location evidence="1 6">Nucleus</location>
    </subcellularLocation>
</comment>
<feature type="region of interest" description="Disordered" evidence="7">
    <location>
        <begin position="1538"/>
        <end position="1560"/>
    </location>
</feature>
<evidence type="ECO:0000256" key="5">
    <source>
        <dbReference type="ARBA" id="ARBA00023242"/>
    </source>
</evidence>
<feature type="region of interest" description="Disordered" evidence="7">
    <location>
        <begin position="446"/>
        <end position="478"/>
    </location>
</feature>
<name>A0AA88S5L7_9ASTE</name>
<evidence type="ECO:0000313" key="10">
    <source>
        <dbReference type="Proteomes" id="UP001187471"/>
    </source>
</evidence>
<dbReference type="Pfam" id="PF10513">
    <property type="entry name" value="EPL1"/>
    <property type="match status" value="1"/>
</dbReference>
<keyword evidence="4 6" id="KW-0804">Transcription</keyword>
<feature type="compositionally biased region" description="Basic and acidic residues" evidence="7">
    <location>
        <begin position="207"/>
        <end position="217"/>
    </location>
</feature>
<evidence type="ECO:0000313" key="9">
    <source>
        <dbReference type="EMBL" id="KAK2983125.1"/>
    </source>
</evidence>
<reference evidence="9" key="1">
    <citation type="submission" date="2022-12" db="EMBL/GenBank/DDBJ databases">
        <title>Draft genome assemblies for two species of Escallonia (Escalloniales).</title>
        <authorList>
            <person name="Chanderbali A."/>
            <person name="Dervinis C."/>
            <person name="Anghel I."/>
            <person name="Soltis D."/>
            <person name="Soltis P."/>
            <person name="Zapata F."/>
        </authorList>
    </citation>
    <scope>NUCLEOTIDE SEQUENCE</scope>
    <source>
        <strain evidence="9">UCBG92.1500</strain>
        <tissue evidence="9">Leaf</tissue>
    </source>
</reference>
<feature type="region of interest" description="Disordered" evidence="7">
    <location>
        <begin position="1"/>
        <end position="175"/>
    </location>
</feature>
<dbReference type="EMBL" id="JAVXUO010001354">
    <property type="protein sequence ID" value="KAK2983125.1"/>
    <property type="molecule type" value="Genomic_DNA"/>
</dbReference>
<sequence length="1684" mass="188226">MESSVVKGGGGVNSKQNRSVGVQSNFKSKASNEVQNKGKGGVGDDEEVRKKKTKSRKEVPLSSSEPAAKKSRNSLGGAHVEGATSGSGERARSQSGLSQKLNGGGGLNGISLNLGDNLSVVRIPKRRRGSVGRRKFESNYVRKPLESSSSVDQVAKLNGKPKKSESNEGLKKAEASDIKSITIDQIVKVNSNTPLKVVSPKVKQKKGFHDVKEDRTDSVNSGWHAKKEGSQLAVNNGDTSSKKRQSSSRKRKDLSSGSETVANKAEPLVDISVSSHGDYHDDDEENLEQNAARMLSSRFDPSCTGFSSTSRSSASPSASRLSLLISSGQNFASREINSLVGSEAASADTASRVLRPRKQHKKGKGFSRKRRHFYEVLSRDLDVYWFLNRRIKVFWPLDESWYFGLVNDYDPERKLHHVKYDDRDEEWINLQNERFKLLLLPSEVPGRSEPKEIASGDSSTDTERRGPTMNDDTNVGSHMDSEPIISWLARYSRRVKSPSVALKKQKTSHFSPNPASPLPDSTGVAGGSGDKSLLKRDNSRPDCVSALPDRLSDGGRGEMTMFQSTSSFKESKPVVYVRRRSRQSDIISENDNRRGSAHESVTTTPLVESFQTKEYDASLGCLDHEKQLLLMDNACTFKLNVRLMKSEDFRFKLLLPLCPLFGYIFGAETLWLCHAVLLLQCGTVVTTWPEVQLEMLFVDNIAGLRFFLFEGCLKQVVAFIFLVLRVFDEPNEQTYADMHMPVTSIRFKLSFGQYPRKQHVFAHYSFFKVNPCSWLYLDCKLQRHCSLTKQLPLRECTYDNIKSLEGGSKQLYSGSVGREPSFEGLQKSPMQGIIPMGACKESYNEKMSQTPNSDRKHVTLPLFALSFNAAPTFFLSLHLKLLIERSIACVSLQNKDPFYSIEHSGNLPSVADDCTQAGRYSDNAPEITPKTGSFSCAKRQLSSNTVSVSIDDGHLKSTQHLQNGKSMPTGTFDCSNGPVNTEVSEIIQPRKLEGDVLQSEQLAISPGPLVSNGHARSVMPSGKRYCSLNDMSIDIPPFDQVESNSSRNTYSSQQAPRTARNMGDDIVCSPSPMGPRSFWHRNRNGSSSSSLGDLSHVWADGKNFIRNGFEIGPRKPRTQVRYMLPLAGFDISSKHKVHYQNGVPHKRIRRSNDKRLSDGSRSSHRNLELLACDANVLITLGDRGLRECGARVFLEPADNNEWKLAVKLSGTTKYSYNVHHVMQPGSTNRYTHAMMWKGGKDWTLEFPDRSQWTLFKEMHEECHNRNIRAASVKNIPIPGVRLIEDSDDNPTEVSFVRGSAKYIRQVETDSEMAMDPSRILYDMDSDDEQWILSNKRLVQSQENKCLEISDELFEKTMDTFEKFAYGQQRDDFTADEIEDFMVGVGPMEVIKVIYEHWRQKRQRKGMPLVRQLQPPSWERYQQQLKKWEQSMTKANNALSGGCQEKTPPIEKPVPFAFCLKPRGLEVLNKGSKHRSHRRMPVSGHSHTVQGDDGLHAFGRRLNGWTLGDEKVMFLGNSNDSSEASPLVQASPRVYSPRDGGGPGHFSLSSDTTEWSHHSKLNRTKSKKIGTLISHSNPMMAASYDQRRNGIHRWNTGLPEQPGQKHHQPEGSHRHGFEQLGGPDLDEFRLRDASGAAQHALNMAKLKRQNAQRLLYRADLAIHKAVVALMTADAVKASYDGSNGE</sequence>
<comment type="caution">
    <text evidence="9">The sequence shown here is derived from an EMBL/GenBank/DDBJ whole genome shotgun (WGS) entry which is preliminary data.</text>
</comment>
<dbReference type="InterPro" id="IPR024943">
    <property type="entry name" value="Enhancer_polycomb"/>
</dbReference>
<dbReference type="CDD" id="cd20404">
    <property type="entry name" value="Tudor_Agenet_AtEML-like"/>
    <property type="match status" value="1"/>
</dbReference>
<feature type="region of interest" description="Disordered" evidence="7">
    <location>
        <begin position="1040"/>
        <end position="1063"/>
    </location>
</feature>